<accession>A0A252F1X5</accession>
<comment type="caution">
    <text evidence="7">The sequence shown here is derived from an EMBL/GenBank/DDBJ whole genome shotgun (WGS) entry which is preliminary data.</text>
</comment>
<dbReference type="Proteomes" id="UP000194903">
    <property type="component" value="Unassembled WGS sequence"/>
</dbReference>
<organism evidence="7 8">
    <name type="scientific">Butyricicoccus porcorum</name>
    <dbReference type="NCBI Taxonomy" id="1945634"/>
    <lineage>
        <taxon>Bacteria</taxon>
        <taxon>Bacillati</taxon>
        <taxon>Bacillota</taxon>
        <taxon>Clostridia</taxon>
        <taxon>Eubacteriales</taxon>
        <taxon>Butyricicoccaceae</taxon>
        <taxon>Butyricicoccus</taxon>
    </lineage>
</organism>
<dbReference type="PROSITE" id="PS50949">
    <property type="entry name" value="HTH_GNTR"/>
    <property type="match status" value="1"/>
</dbReference>
<dbReference type="OrthoDB" id="9808770at2"/>
<keyword evidence="8" id="KW-1185">Reference proteome</keyword>
<evidence type="ECO:0000256" key="5">
    <source>
        <dbReference type="ARBA" id="ARBA00023163"/>
    </source>
</evidence>
<dbReference type="PANTHER" id="PTHR46577">
    <property type="entry name" value="HTH-TYPE TRANSCRIPTIONAL REGULATORY PROTEIN GABR"/>
    <property type="match status" value="1"/>
</dbReference>
<dbReference type="CDD" id="cd07377">
    <property type="entry name" value="WHTH_GntR"/>
    <property type="match status" value="1"/>
</dbReference>
<dbReference type="GO" id="GO:0003700">
    <property type="term" value="F:DNA-binding transcription factor activity"/>
    <property type="evidence" value="ECO:0007669"/>
    <property type="project" value="InterPro"/>
</dbReference>
<dbReference type="SUPFAM" id="SSF53383">
    <property type="entry name" value="PLP-dependent transferases"/>
    <property type="match status" value="1"/>
</dbReference>
<dbReference type="Pfam" id="PF00155">
    <property type="entry name" value="Aminotran_1_2"/>
    <property type="match status" value="1"/>
</dbReference>
<evidence type="ECO:0000259" key="6">
    <source>
        <dbReference type="PROSITE" id="PS50949"/>
    </source>
</evidence>
<dbReference type="GO" id="GO:0030170">
    <property type="term" value="F:pyridoxal phosphate binding"/>
    <property type="evidence" value="ECO:0007669"/>
    <property type="project" value="InterPro"/>
</dbReference>
<dbReference type="Gene3D" id="3.40.640.10">
    <property type="entry name" value="Type I PLP-dependent aspartate aminotransferase-like (Major domain)"/>
    <property type="match status" value="1"/>
</dbReference>
<dbReference type="InterPro" id="IPR036390">
    <property type="entry name" value="WH_DNA-bd_sf"/>
</dbReference>
<dbReference type="InterPro" id="IPR036388">
    <property type="entry name" value="WH-like_DNA-bd_sf"/>
</dbReference>
<dbReference type="Gene3D" id="1.10.10.10">
    <property type="entry name" value="Winged helix-like DNA-binding domain superfamily/Winged helix DNA-binding domain"/>
    <property type="match status" value="1"/>
</dbReference>
<dbReference type="Pfam" id="PF00392">
    <property type="entry name" value="GntR"/>
    <property type="match status" value="1"/>
</dbReference>
<feature type="domain" description="HTH gntR-type" evidence="6">
    <location>
        <begin position="42"/>
        <end position="110"/>
    </location>
</feature>
<dbReference type="SMART" id="SM00345">
    <property type="entry name" value="HTH_GNTR"/>
    <property type="match status" value="1"/>
</dbReference>
<keyword evidence="5" id="KW-0804">Transcription</keyword>
<evidence type="ECO:0000256" key="1">
    <source>
        <dbReference type="ARBA" id="ARBA00005384"/>
    </source>
</evidence>
<keyword evidence="3" id="KW-0805">Transcription regulation</keyword>
<gene>
    <name evidence="7" type="ORF">CBW42_11580</name>
</gene>
<keyword evidence="4" id="KW-0238">DNA-binding</keyword>
<dbReference type="InterPro" id="IPR015421">
    <property type="entry name" value="PyrdxlP-dep_Trfase_major"/>
</dbReference>
<dbReference type="InterPro" id="IPR015424">
    <property type="entry name" value="PyrdxlP-dep_Trfase"/>
</dbReference>
<comment type="similarity">
    <text evidence="1">In the C-terminal section; belongs to the class-I pyridoxal-phosphate-dependent aminotransferase family.</text>
</comment>
<evidence type="ECO:0000256" key="2">
    <source>
        <dbReference type="ARBA" id="ARBA00022898"/>
    </source>
</evidence>
<proteinExistence type="inferred from homology"/>
<keyword evidence="2" id="KW-0663">Pyridoxal phosphate</keyword>
<dbReference type="AlphaFoldDB" id="A0A252F1X5"/>
<name>A0A252F1X5_9FIRM</name>
<evidence type="ECO:0000256" key="4">
    <source>
        <dbReference type="ARBA" id="ARBA00023125"/>
    </source>
</evidence>
<dbReference type="PANTHER" id="PTHR46577:SF1">
    <property type="entry name" value="HTH-TYPE TRANSCRIPTIONAL REGULATORY PROTEIN GABR"/>
    <property type="match status" value="1"/>
</dbReference>
<protein>
    <recommendedName>
        <fullName evidence="6">HTH gntR-type domain-containing protein</fullName>
    </recommendedName>
</protein>
<evidence type="ECO:0000313" key="8">
    <source>
        <dbReference type="Proteomes" id="UP000194903"/>
    </source>
</evidence>
<dbReference type="InterPro" id="IPR000524">
    <property type="entry name" value="Tscrpt_reg_HTH_GntR"/>
</dbReference>
<dbReference type="InterPro" id="IPR051446">
    <property type="entry name" value="HTH_trans_reg/aminotransferase"/>
</dbReference>
<dbReference type="InterPro" id="IPR004839">
    <property type="entry name" value="Aminotransferase_I/II_large"/>
</dbReference>
<dbReference type="EMBL" id="NHOC01000010">
    <property type="protein sequence ID" value="OUM19793.1"/>
    <property type="molecule type" value="Genomic_DNA"/>
</dbReference>
<dbReference type="SUPFAM" id="SSF46785">
    <property type="entry name" value="Winged helix' DNA-binding domain"/>
    <property type="match status" value="1"/>
</dbReference>
<dbReference type="GO" id="GO:0003677">
    <property type="term" value="F:DNA binding"/>
    <property type="evidence" value="ECO:0007669"/>
    <property type="project" value="UniProtKB-KW"/>
</dbReference>
<sequence>MMVHRSPQSHIRKFGTAHSAARYLRMRRSWCMNREGSSLMSEPLYLRLYHQIRDEIEAGRLAPGTRLPSIRQMTHDSAVSRTTVETAYEHLCADGIVNCIPQSGYYVNDIPHRPPVCQDIEPEPQPEQCRYDFSGHRMDPELFDFDIWRKLSRSVMMDSDPFLGYGENQGERALREQIARYLSAGRGVYTTAEHVVISAGIQSLLGILCEMFDKSCQRIAFEDPGFRKGFRVFADHGYDTVFIRGGASGIDLGELRQSEANMLYISPSHSFPSGASLTHQKRVQLLRWAQQNSAVIFEDDYDGELRYTGKPLATLSALDSGGNVIYLGAFSKLLPPSIRISYAVLPPRLLPLYRAVAQHYNQTSSTMEQLTMARFIEQGRLEKQVRRLRRIYAHKNARIAEAFAEHFGARAAVRPNDTGLHVIVSLAGHGNAEEMCEQARQVGVRIVPMSSYQLGRQRMHAAVFYLSSAGISEEDIEPAIAQLRTVWI</sequence>
<evidence type="ECO:0000256" key="3">
    <source>
        <dbReference type="ARBA" id="ARBA00023015"/>
    </source>
</evidence>
<reference evidence="7 8" key="1">
    <citation type="submission" date="2017-05" db="EMBL/GenBank/DDBJ databases">
        <title>Butyricicoccus porcorum sp. nov. a butyrate-producing bacterium from the swine intestinal tract.</title>
        <authorList>
            <person name="Trachsel J."/>
            <person name="Humphrey S."/>
            <person name="Allen H.K."/>
        </authorList>
    </citation>
    <scope>NUCLEOTIDE SEQUENCE [LARGE SCALE GENOMIC DNA]</scope>
    <source>
        <strain evidence="7">BB10</strain>
    </source>
</reference>
<evidence type="ECO:0000313" key="7">
    <source>
        <dbReference type="EMBL" id="OUM19793.1"/>
    </source>
</evidence>
<dbReference type="CDD" id="cd00609">
    <property type="entry name" value="AAT_like"/>
    <property type="match status" value="1"/>
</dbReference>